<sequence>MRSMLGPGGLPPLAIPLARRRARPSTPEERPLTLLNARQLRAEIARLTTALHEEARKPTPDRGLMRLWDLRRERLKEQLWSQETNATAARWR</sequence>
<dbReference type="RefSeq" id="YP_002516129.3">
    <property type="nucleotide sequence ID" value="NC_011916.1"/>
</dbReference>
<gene>
    <name evidence="2" type="ordered locus">CCNA_00756</name>
</gene>
<dbReference type="PATRIC" id="fig|565050.3.peg.745"/>
<accession>A0A0H3C6J0</accession>
<name>A0A0H3C6J0_CAUVN</name>
<protein>
    <submittedName>
        <fullName evidence="2">Uncharacterized protein</fullName>
    </submittedName>
</protein>
<evidence type="ECO:0000256" key="1">
    <source>
        <dbReference type="SAM" id="MobiDB-lite"/>
    </source>
</evidence>
<dbReference type="Proteomes" id="UP000001364">
    <property type="component" value="Chromosome"/>
</dbReference>
<proteinExistence type="predicted"/>
<dbReference type="OrthoDB" id="7190869at2"/>
<dbReference type="HOGENOM" id="CLU_2449195_0_0_5"/>
<dbReference type="KEGG" id="ccs:CCNA_00756"/>
<feature type="region of interest" description="Disordered" evidence="1">
    <location>
        <begin position="1"/>
        <end position="30"/>
    </location>
</feature>
<evidence type="ECO:0000313" key="2">
    <source>
        <dbReference type="EMBL" id="ACL94221.3"/>
    </source>
</evidence>
<reference evidence="2 3" key="1">
    <citation type="journal article" date="2010" name="J. Bacteriol.">
        <title>The genetic basis of laboratory adaptation in Caulobacter crescentus.</title>
        <authorList>
            <person name="Marks M.E."/>
            <person name="Castro-Rojas C.M."/>
            <person name="Teiling C."/>
            <person name="Du L."/>
            <person name="Kapatral V."/>
            <person name="Walunas T.L."/>
            <person name="Crosson S."/>
        </authorList>
    </citation>
    <scope>NUCLEOTIDE SEQUENCE [LARGE SCALE GENOMIC DNA]</scope>
    <source>
        <strain evidence="3">NA1000 / CB15N</strain>
    </source>
</reference>
<dbReference type="RefSeq" id="WP_012640045.1">
    <property type="nucleotide sequence ID" value="NC_011916.1"/>
</dbReference>
<dbReference type="GeneID" id="7332843"/>
<dbReference type="EMBL" id="CP001340">
    <property type="protein sequence ID" value="ACL94221.3"/>
    <property type="molecule type" value="Genomic_DNA"/>
</dbReference>
<organism evidence="2 3">
    <name type="scientific">Caulobacter vibrioides (strain NA1000 / CB15N)</name>
    <name type="common">Caulobacter crescentus</name>
    <dbReference type="NCBI Taxonomy" id="565050"/>
    <lineage>
        <taxon>Bacteria</taxon>
        <taxon>Pseudomonadati</taxon>
        <taxon>Pseudomonadota</taxon>
        <taxon>Alphaproteobacteria</taxon>
        <taxon>Caulobacterales</taxon>
        <taxon>Caulobacteraceae</taxon>
        <taxon>Caulobacter</taxon>
    </lineage>
</organism>
<keyword evidence="3" id="KW-1185">Reference proteome</keyword>
<dbReference type="AlphaFoldDB" id="A0A0H3C6J0"/>
<evidence type="ECO:0000313" key="3">
    <source>
        <dbReference type="Proteomes" id="UP000001364"/>
    </source>
</evidence>